<protein>
    <submittedName>
        <fullName evidence="7">RDD family protein</fullName>
    </submittedName>
</protein>
<gene>
    <name evidence="7" type="ORF">BWD09_08840</name>
</gene>
<dbReference type="RefSeq" id="WP_085366330.1">
    <property type="nucleotide sequence ID" value="NZ_CAUJPZ010000022.1"/>
</dbReference>
<evidence type="ECO:0000259" key="6">
    <source>
        <dbReference type="Pfam" id="PF06271"/>
    </source>
</evidence>
<organism evidence="7 8">
    <name type="scientific">Neisseria dentiae</name>
    <dbReference type="NCBI Taxonomy" id="194197"/>
    <lineage>
        <taxon>Bacteria</taxon>
        <taxon>Pseudomonadati</taxon>
        <taxon>Pseudomonadota</taxon>
        <taxon>Betaproteobacteria</taxon>
        <taxon>Neisseriales</taxon>
        <taxon>Neisseriaceae</taxon>
        <taxon>Neisseria</taxon>
    </lineage>
</organism>
<dbReference type="STRING" id="194197.BWD09_08840"/>
<feature type="transmembrane region" description="Helical" evidence="5">
    <location>
        <begin position="12"/>
        <end position="40"/>
    </location>
</feature>
<feature type="transmembrane region" description="Helical" evidence="5">
    <location>
        <begin position="46"/>
        <end position="64"/>
    </location>
</feature>
<reference evidence="8" key="1">
    <citation type="submission" date="2017-01" db="EMBL/GenBank/DDBJ databases">
        <authorList>
            <person name="Wolfgang W.J."/>
            <person name="Cole J."/>
            <person name="Wroblewski D."/>
            <person name="Mcginnis J."/>
            <person name="Musser K.A."/>
        </authorList>
    </citation>
    <scope>NUCLEOTIDE SEQUENCE [LARGE SCALE GENOMIC DNA]</scope>
    <source>
        <strain evidence="8">DSM 19151</strain>
    </source>
</reference>
<dbReference type="Proteomes" id="UP000193118">
    <property type="component" value="Unassembled WGS sequence"/>
</dbReference>
<evidence type="ECO:0000256" key="1">
    <source>
        <dbReference type="ARBA" id="ARBA00004141"/>
    </source>
</evidence>
<dbReference type="GO" id="GO:0016020">
    <property type="term" value="C:membrane"/>
    <property type="evidence" value="ECO:0007669"/>
    <property type="project" value="UniProtKB-SubCell"/>
</dbReference>
<evidence type="ECO:0000256" key="3">
    <source>
        <dbReference type="ARBA" id="ARBA00022989"/>
    </source>
</evidence>
<evidence type="ECO:0000256" key="5">
    <source>
        <dbReference type="SAM" id="Phobius"/>
    </source>
</evidence>
<feature type="transmembrane region" description="Helical" evidence="5">
    <location>
        <begin position="101"/>
        <end position="118"/>
    </location>
</feature>
<evidence type="ECO:0000256" key="2">
    <source>
        <dbReference type="ARBA" id="ARBA00022692"/>
    </source>
</evidence>
<feature type="domain" description="RDD" evidence="6">
    <location>
        <begin position="7"/>
        <end position="160"/>
    </location>
</feature>
<feature type="transmembrane region" description="Helical" evidence="5">
    <location>
        <begin position="130"/>
        <end position="147"/>
    </location>
</feature>
<sequence length="174" mass="19402">MTLPAVSLKRRLIALLYEALLAGAVGAVAALLAGVAATLLNTVSHILSSLAATLIPLAVWWFYFKANWYKKGQTLPMRVWGIGLADASGARPPLRQLRLRFMWACVLVIFVPMLAYSALRHFGQIPPRPAFGAALVWWILPWGFALLNPDRQFLYDYLAGTRLVDVREKRKGEK</sequence>
<dbReference type="EMBL" id="MTBO01000023">
    <property type="protein sequence ID" value="OSI15412.1"/>
    <property type="molecule type" value="Genomic_DNA"/>
</dbReference>
<comment type="subcellular location">
    <subcellularLocation>
        <location evidence="1">Membrane</location>
        <topology evidence="1">Multi-pass membrane protein</topology>
    </subcellularLocation>
</comment>
<keyword evidence="4 5" id="KW-0472">Membrane</keyword>
<evidence type="ECO:0000313" key="7">
    <source>
        <dbReference type="EMBL" id="OSI15412.1"/>
    </source>
</evidence>
<comment type="caution">
    <text evidence="7">The sequence shown here is derived from an EMBL/GenBank/DDBJ whole genome shotgun (WGS) entry which is preliminary data.</text>
</comment>
<evidence type="ECO:0000313" key="8">
    <source>
        <dbReference type="Proteomes" id="UP000193118"/>
    </source>
</evidence>
<proteinExistence type="predicted"/>
<dbReference type="InterPro" id="IPR010432">
    <property type="entry name" value="RDD"/>
</dbReference>
<keyword evidence="3 5" id="KW-1133">Transmembrane helix</keyword>
<dbReference type="AlphaFoldDB" id="A0A1X3D6N4"/>
<evidence type="ECO:0000256" key="4">
    <source>
        <dbReference type="ARBA" id="ARBA00023136"/>
    </source>
</evidence>
<keyword evidence="2 5" id="KW-0812">Transmembrane</keyword>
<dbReference type="GeneID" id="94580284"/>
<accession>A0A1X3D6N4</accession>
<dbReference type="OrthoDB" id="5298807at2"/>
<dbReference type="Pfam" id="PF06271">
    <property type="entry name" value="RDD"/>
    <property type="match status" value="1"/>
</dbReference>
<name>A0A1X3D6N4_9NEIS</name>
<keyword evidence="8" id="KW-1185">Reference proteome</keyword>